<name>A0A8H7QNX0_9FUNG</name>
<accession>A0A8H7QNX0</accession>
<dbReference type="InterPro" id="IPR056458">
    <property type="entry name" value="TPR_DOP1_M"/>
</dbReference>
<comment type="subcellular location">
    <subcellularLocation>
        <location evidence="1">Golgi apparatus membrane</location>
        <topology evidence="1">Peripheral membrane protein</topology>
    </subcellularLocation>
</comment>
<feature type="region of interest" description="Disordered" evidence="7">
    <location>
        <begin position="568"/>
        <end position="598"/>
    </location>
</feature>
<keyword evidence="13" id="KW-1185">Reference proteome</keyword>
<dbReference type="InterPro" id="IPR007249">
    <property type="entry name" value="DOP1_N"/>
</dbReference>
<reference evidence="12" key="1">
    <citation type="submission" date="2020-12" db="EMBL/GenBank/DDBJ databases">
        <title>Metabolic potential, ecology and presence of endohyphal bacteria is reflected in genomic diversity of Mucoromycotina.</title>
        <authorList>
            <person name="Muszewska A."/>
            <person name="Okrasinska A."/>
            <person name="Steczkiewicz K."/>
            <person name="Drgas O."/>
            <person name="Orlowska M."/>
            <person name="Perlinska-Lenart U."/>
            <person name="Aleksandrzak-Piekarczyk T."/>
            <person name="Szatraj K."/>
            <person name="Zielenkiewicz U."/>
            <person name="Pilsyk S."/>
            <person name="Malc E."/>
            <person name="Mieczkowski P."/>
            <person name="Kruszewska J.S."/>
            <person name="Biernat P."/>
            <person name="Pawlowska J."/>
        </authorList>
    </citation>
    <scope>NUCLEOTIDE SEQUENCE</scope>
    <source>
        <strain evidence="12">CBS 226.32</strain>
    </source>
</reference>
<evidence type="ECO:0000259" key="11">
    <source>
        <dbReference type="Pfam" id="PF24601"/>
    </source>
</evidence>
<proteinExistence type="inferred from homology"/>
<dbReference type="EMBL" id="JAEPRC010000494">
    <property type="protein sequence ID" value="KAG2196109.1"/>
    <property type="molecule type" value="Genomic_DNA"/>
</dbReference>
<dbReference type="GO" id="GO:0005802">
    <property type="term" value="C:trans-Golgi network"/>
    <property type="evidence" value="ECO:0007669"/>
    <property type="project" value="TreeGrafter"/>
</dbReference>
<dbReference type="Pfam" id="PF24601">
    <property type="entry name" value="TPR_DOP1"/>
    <property type="match status" value="1"/>
</dbReference>
<keyword evidence="2" id="KW-0813">Transport</keyword>
<keyword evidence="5" id="KW-0472">Membrane</keyword>
<keyword evidence="4" id="KW-0333">Golgi apparatus</keyword>
<dbReference type="GO" id="GO:0005768">
    <property type="term" value="C:endosome"/>
    <property type="evidence" value="ECO:0007669"/>
    <property type="project" value="TreeGrafter"/>
</dbReference>
<protein>
    <recommendedName>
        <fullName evidence="14">Dopey N-terminal domain-containing protein</fullName>
    </recommendedName>
</protein>
<evidence type="ECO:0000256" key="1">
    <source>
        <dbReference type="ARBA" id="ARBA00004395"/>
    </source>
</evidence>
<evidence type="ECO:0000259" key="8">
    <source>
        <dbReference type="Pfam" id="PF04118"/>
    </source>
</evidence>
<feature type="domain" description="DOP1-like C-terminal" evidence="10">
    <location>
        <begin position="1404"/>
        <end position="1533"/>
    </location>
</feature>
<evidence type="ECO:0000256" key="6">
    <source>
        <dbReference type="ARBA" id="ARBA00046326"/>
    </source>
</evidence>
<dbReference type="Pfam" id="PF04118">
    <property type="entry name" value="Dopey_N"/>
    <property type="match status" value="1"/>
</dbReference>
<evidence type="ECO:0008006" key="14">
    <source>
        <dbReference type="Google" id="ProtNLM"/>
    </source>
</evidence>
<evidence type="ECO:0000313" key="13">
    <source>
        <dbReference type="Proteomes" id="UP000650833"/>
    </source>
</evidence>
<feature type="domain" description="DOP1-like middle TPR" evidence="9">
    <location>
        <begin position="317"/>
        <end position="543"/>
    </location>
</feature>
<organism evidence="12 13">
    <name type="scientific">Mucor plumbeus</name>
    <dbReference type="NCBI Taxonomy" id="97098"/>
    <lineage>
        <taxon>Eukaryota</taxon>
        <taxon>Fungi</taxon>
        <taxon>Fungi incertae sedis</taxon>
        <taxon>Mucoromycota</taxon>
        <taxon>Mucoromycotina</taxon>
        <taxon>Mucoromycetes</taxon>
        <taxon>Mucorales</taxon>
        <taxon>Mucorineae</taxon>
        <taxon>Mucoraceae</taxon>
        <taxon>Mucor</taxon>
    </lineage>
</organism>
<dbReference type="InterPro" id="IPR040314">
    <property type="entry name" value="DOP1"/>
</dbReference>
<dbReference type="Proteomes" id="UP000650833">
    <property type="component" value="Unassembled WGS sequence"/>
</dbReference>
<comment type="caution">
    <text evidence="12">The sequence shown here is derived from an EMBL/GenBank/DDBJ whole genome shotgun (WGS) entry which is preliminary data.</text>
</comment>
<dbReference type="PANTHER" id="PTHR14042">
    <property type="entry name" value="DOPEY-RELATED"/>
    <property type="match status" value="1"/>
</dbReference>
<feature type="domain" description="DOP1-like C-terminal" evidence="10">
    <location>
        <begin position="1554"/>
        <end position="1889"/>
    </location>
</feature>
<evidence type="ECO:0000256" key="4">
    <source>
        <dbReference type="ARBA" id="ARBA00023034"/>
    </source>
</evidence>
<evidence type="ECO:0000256" key="2">
    <source>
        <dbReference type="ARBA" id="ARBA00022448"/>
    </source>
</evidence>
<dbReference type="GO" id="GO:0015031">
    <property type="term" value="P:protein transport"/>
    <property type="evidence" value="ECO:0007669"/>
    <property type="project" value="UniProtKB-KW"/>
</dbReference>
<dbReference type="InterPro" id="IPR056459">
    <property type="entry name" value="TPR_DOP1"/>
</dbReference>
<evidence type="ECO:0000256" key="5">
    <source>
        <dbReference type="ARBA" id="ARBA00023136"/>
    </source>
</evidence>
<evidence type="ECO:0000256" key="3">
    <source>
        <dbReference type="ARBA" id="ARBA00022927"/>
    </source>
</evidence>
<feature type="domain" description="DOP1 N-terminal" evidence="8">
    <location>
        <begin position="20"/>
        <end position="308"/>
    </location>
</feature>
<evidence type="ECO:0000256" key="7">
    <source>
        <dbReference type="SAM" id="MobiDB-lite"/>
    </source>
</evidence>
<dbReference type="GO" id="GO:0006895">
    <property type="term" value="P:Golgi to endosome transport"/>
    <property type="evidence" value="ECO:0007669"/>
    <property type="project" value="InterPro"/>
</dbReference>
<evidence type="ECO:0000259" key="9">
    <source>
        <dbReference type="Pfam" id="PF24597"/>
    </source>
</evidence>
<dbReference type="GO" id="GO:0000139">
    <property type="term" value="C:Golgi membrane"/>
    <property type="evidence" value="ECO:0007669"/>
    <property type="project" value="UniProtKB-SubCell"/>
</dbReference>
<evidence type="ECO:0000259" key="10">
    <source>
        <dbReference type="Pfam" id="PF24598"/>
    </source>
</evidence>
<keyword evidence="3" id="KW-0653">Protein transport</keyword>
<evidence type="ECO:0000313" key="12">
    <source>
        <dbReference type="EMBL" id="KAG2196109.1"/>
    </source>
</evidence>
<feature type="domain" description="DOP1-like TPR" evidence="11">
    <location>
        <begin position="1019"/>
        <end position="1184"/>
    </location>
</feature>
<sequence>MDSSPEIPSPQLTEQAFQNDSRFRKYVQLVEKNLQSFDAVNEWADIISFLGRLLKSFQAYPQFPIIPRKQLVAKRLAQCLNPGFPAGVHQKTLEVYAFILKTIGPDQLADDLALWSTGLFPFVQYAATHVKPQLLTIFERYYIPLKGKLRPAMRGFIIALLPALEEEGSEYFDKVVLLIENVSETVELPFFYSCMWLVMIGSPSLRPPALNFLLRKLPKITDREAVALVLGGKENVSLMVRAFATTLNDQQLLVQRGILELLVQNFMLKSRMIPHDDLVILMRAALGIVLRKDMSLNRRLYAWLLGTEGTTQAQVLYFNTFAEKPATQAVRNMLQIQNQHSNTSTEIEQQRPYKILISLMDKWELGQPIVNNIFIDSLISLKSNINSKQQMEVLKTANMWMDMVEPYLICMKLFELIDTCFPGTTTTNTRKTSKFGDTLKSLHLIEFTLESFQFADDEIKHIHFPLIVAALCKKLNDALKSPNFIQLLPQVSQCITLILNILERLPESVYLNRATPRIEDVNKEDRKQFTSDTNILDYVREFYGVGGQTSQQSKQHILEIDDGDQPAIENSEEAGDLSSSSNISKSLPQHQPYQSRPEYDPLRGQLLVKEISDNLAGFLIDFVNSYIIADNLLSGVDVGVEGKRLKHIEHHLERVFLATCTALTIIAKYADDTEFQLVRSDALTTVLLKCCQQVQVFGIVDAGLSTLTLLVKHKHFINPTILKHTSQIKAIMDKLWGFLSPSLQLLHMRTVELLWQLIDASLPHQIETIISNYIIYPENDQERLGNYEKFGIVWELSENMPEASVAFARPMFIMLDLLRDGASPLDRRAGDLWIRCHLKSYVRLLEPFLLAMLDQHILRRPANLSVEWQNQQFKKKMQNKTTDISYFVYLKAFDTDVIDYMFTTLITLITFGGLNVLKTCKNHTVDNDSKIGKIAQAALEYDISKPLTFLDLLVLIAIRFVETEPKETIANTLGKSICSIQLHAADLLYLIISKLDFVNMKLVQQVQMAVLHKLLFCITQQNLDLQQKLLHLLHACLAITCASTTHKDKSANGHQKKGSVDSINSVQSNPQLQQLQQPNEAISLIQASSDLYVKCITDAFSMSSNRGMLQHWMDFILATLPYIKHGFRTLIVPVLMSICHQISLRCDTIEIAIHEKPNSSSCASAEKEVMVLLMGLEKMLMFCLTERVLNDEWFINANSDLPIPRIPDNSALIGFIQVVHGEEHLKLNDKPRDIMMYHLPIVLQILLNTWNAFRRPQWDEQTMLSMGDAKVDAILHSFSYAADQTKGRLEIIFEKLFKYSTVDFVEGLTEIFYMENPSALEFDQTPVQEEHFETIALDILSCTPSSTPQHVISTLLESIRQRTPGTYQNRRRKILRQGKLTDTSILRFAEIYCSYIRNPESIVLLWPIIHSFSKDYLSQANAYKIFLPSLMRFLTIALEELSKSNGYEQDKRIRKDAQELYQRCIDYCILISGKSFDQSLWMRGRSTIYDDGDDTSSIHTVESNETHYNQLTHHSNNSTVSNTTDTMTRNVSISNVSDMEKKASWKLREDIMINQVNQYLAHQVIPRLRQLVGDNDKINSLLNNMVYYVVGPSLKSKTKSPIILDQLCEMARMPFTYKTWRKEVWEVFIDNRFFYMNSTTCKKWLNIIQTAFSIEKERMTELMARITTSPSNTFFSNKDQETLNRSLNLRRLSFVLFAGPKDQYITQLPIIQEKIVELLKLDHGEMVHMEIYLCLRIILMRFSQKHLMNFWPLLITELMRLFNSFVYNDLQDRPEEAQIALAGCKFLDLLCTLELDSFQIYQWIFIRDTVETVIKAKSEGSVPIMESLNEKMTKITTIDAFDFSLSESSMQPSLGSLKRPMLTMHNIASIRQLSFFIEHVGLYVYQSSFTLSKPDLPFIESLLQNDLLEDDTSVATME</sequence>
<dbReference type="Pfam" id="PF24597">
    <property type="entry name" value="TPR_DOP1_M"/>
    <property type="match status" value="1"/>
</dbReference>
<dbReference type="GO" id="GO:0005829">
    <property type="term" value="C:cytosol"/>
    <property type="evidence" value="ECO:0007669"/>
    <property type="project" value="GOC"/>
</dbReference>
<dbReference type="InterPro" id="IPR056457">
    <property type="entry name" value="DOP1_C"/>
</dbReference>
<comment type="similarity">
    <text evidence="6">Belongs to the DOP1 family.</text>
</comment>
<dbReference type="PANTHER" id="PTHR14042:SF24">
    <property type="entry name" value="PROTEIN DOPEY-1 HOMOLOG"/>
    <property type="match status" value="1"/>
</dbReference>
<dbReference type="OrthoDB" id="297643at2759"/>
<dbReference type="Pfam" id="PF24598">
    <property type="entry name" value="DOP1_C"/>
    <property type="match status" value="2"/>
</dbReference>
<gene>
    <name evidence="12" type="ORF">INT46_004793</name>
</gene>